<keyword evidence="5 8" id="KW-0067">ATP-binding</keyword>
<feature type="binding site" evidence="8">
    <location>
        <position position="176"/>
    </location>
    <ligand>
        <name>ATP</name>
        <dbReference type="ChEBI" id="CHEBI:30616"/>
    </ligand>
</feature>
<dbReference type="GO" id="GO:0005737">
    <property type="term" value="C:cytoplasm"/>
    <property type="evidence" value="ECO:0007669"/>
    <property type="project" value="UniProtKB-SubCell"/>
</dbReference>
<evidence type="ECO:0000256" key="5">
    <source>
        <dbReference type="ARBA" id="ARBA00022840"/>
    </source>
</evidence>
<feature type="binding site" evidence="8">
    <location>
        <position position="180"/>
    </location>
    <ligand>
        <name>ATP</name>
        <dbReference type="ChEBI" id="CHEBI:30616"/>
    </ligand>
</feature>
<evidence type="ECO:0000256" key="10">
    <source>
        <dbReference type="RuleBase" id="RU000577"/>
    </source>
</evidence>
<comment type="similarity">
    <text evidence="1 8 11">Belongs to the DnaA family.</text>
</comment>
<dbReference type="OrthoDB" id="9807019at2"/>
<dbReference type="GO" id="GO:0008289">
    <property type="term" value="F:lipid binding"/>
    <property type="evidence" value="ECO:0007669"/>
    <property type="project" value="UniProtKB-KW"/>
</dbReference>
<dbReference type="PANTHER" id="PTHR30050">
    <property type="entry name" value="CHROMOSOMAL REPLICATION INITIATOR PROTEIN DNAA"/>
    <property type="match status" value="1"/>
</dbReference>
<keyword evidence="7 8" id="KW-0238">DNA-binding</keyword>
<dbReference type="PATRIC" id="fig|1778263.3.peg.183"/>
<keyword evidence="15" id="KW-1185">Reference proteome</keyword>
<dbReference type="SUPFAM" id="SSF48295">
    <property type="entry name" value="TrpR-like"/>
    <property type="match status" value="1"/>
</dbReference>
<evidence type="ECO:0000256" key="11">
    <source>
        <dbReference type="RuleBase" id="RU004227"/>
    </source>
</evidence>
<evidence type="ECO:0000256" key="2">
    <source>
        <dbReference type="ARBA" id="ARBA00022490"/>
    </source>
</evidence>
<dbReference type="RefSeq" id="WP_067567636.1">
    <property type="nucleotide sequence ID" value="NZ_LN999835.1"/>
</dbReference>
<evidence type="ECO:0000313" key="15">
    <source>
        <dbReference type="Proteomes" id="UP000095477"/>
    </source>
</evidence>
<dbReference type="FunFam" id="3.40.50.300:FF:000103">
    <property type="entry name" value="Chromosomal replication initiator protein DnaA"/>
    <property type="match status" value="1"/>
</dbReference>
<dbReference type="FunFam" id="1.10.1750.10:FF:000001">
    <property type="entry name" value="Chromosomal replication initiator protein DnaA"/>
    <property type="match status" value="1"/>
</dbReference>
<dbReference type="InterPro" id="IPR010921">
    <property type="entry name" value="Trp_repressor/repl_initiator"/>
</dbReference>
<dbReference type="Pfam" id="PF08299">
    <property type="entry name" value="Bac_DnaA_C"/>
    <property type="match status" value="1"/>
</dbReference>
<comment type="subunit">
    <text evidence="8">Oligomerizes as a right-handed, spiral filament on DNA at oriC.</text>
</comment>
<dbReference type="Pfam" id="PF11638">
    <property type="entry name" value="DnaA_N"/>
    <property type="match status" value="1"/>
</dbReference>
<dbReference type="SMART" id="SM00760">
    <property type="entry name" value="Bac_DnaA_C"/>
    <property type="match status" value="1"/>
</dbReference>
<dbReference type="InterPro" id="IPR013159">
    <property type="entry name" value="DnaA_C"/>
</dbReference>
<evidence type="ECO:0000259" key="13">
    <source>
        <dbReference type="SMART" id="SM00760"/>
    </source>
</evidence>
<evidence type="ECO:0000256" key="8">
    <source>
        <dbReference type="HAMAP-Rule" id="MF_00377"/>
    </source>
</evidence>
<evidence type="ECO:0000256" key="6">
    <source>
        <dbReference type="ARBA" id="ARBA00023121"/>
    </source>
</evidence>
<name>A0A143WTE8_9ENTR</name>
<dbReference type="InterPro" id="IPR013317">
    <property type="entry name" value="DnaA_dom"/>
</dbReference>
<dbReference type="STRING" id="1778263.TPER_HE00180"/>
<dbReference type="HAMAP" id="MF_00377">
    <property type="entry name" value="DnaA_bact"/>
    <property type="match status" value="1"/>
</dbReference>
<dbReference type="AlphaFoldDB" id="A0A143WTE8"/>
<dbReference type="CDD" id="cd00009">
    <property type="entry name" value="AAA"/>
    <property type="match status" value="1"/>
</dbReference>
<dbReference type="Gene3D" id="3.40.50.300">
    <property type="entry name" value="P-loop containing nucleotide triphosphate hydrolases"/>
    <property type="match status" value="1"/>
</dbReference>
<comment type="domain">
    <text evidence="8">Domain I is involved in oligomerization and binding regulators, domain II is flexibile and of varying length in different bacteria, domain III forms the AAA+ region, while domain IV binds dsDNA.</text>
</comment>
<feature type="binding site" evidence="8">
    <location>
        <position position="179"/>
    </location>
    <ligand>
        <name>ATP</name>
        <dbReference type="ChEBI" id="CHEBI:30616"/>
    </ligand>
</feature>
<dbReference type="GO" id="GO:0006275">
    <property type="term" value="P:regulation of DNA replication"/>
    <property type="evidence" value="ECO:0007669"/>
    <property type="project" value="UniProtKB-UniRule"/>
</dbReference>
<accession>A0A143WTE8</accession>
<gene>
    <name evidence="8 14" type="primary">dnaA</name>
    <name evidence="14" type="ORF">TPER_HE00180</name>
</gene>
<feature type="domain" description="AAA+ ATPase" evidence="12">
    <location>
        <begin position="165"/>
        <end position="296"/>
    </location>
</feature>
<dbReference type="Proteomes" id="UP000095477">
    <property type="component" value="Chromosome I"/>
</dbReference>
<dbReference type="InterPro" id="IPR003593">
    <property type="entry name" value="AAA+_ATPase"/>
</dbReference>
<dbReference type="GO" id="GO:0005524">
    <property type="term" value="F:ATP binding"/>
    <property type="evidence" value="ECO:0007669"/>
    <property type="project" value="UniProtKB-UniRule"/>
</dbReference>
<dbReference type="GO" id="GO:0006270">
    <property type="term" value="P:DNA replication initiation"/>
    <property type="evidence" value="ECO:0007669"/>
    <property type="project" value="UniProtKB-UniRule"/>
</dbReference>
<dbReference type="FunFam" id="3.30.300.180:FF:000001">
    <property type="entry name" value="Chromosomal replication initiator protein DnaA"/>
    <property type="match status" value="1"/>
</dbReference>
<dbReference type="PRINTS" id="PR00051">
    <property type="entry name" value="DNAA"/>
</dbReference>
<keyword evidence="4 8" id="KW-0547">Nucleotide-binding</keyword>
<dbReference type="GO" id="GO:0003688">
    <property type="term" value="F:DNA replication origin binding"/>
    <property type="evidence" value="ECO:0007669"/>
    <property type="project" value="UniProtKB-UniRule"/>
</dbReference>
<dbReference type="Gene3D" id="1.10.1750.10">
    <property type="match status" value="1"/>
</dbReference>
<dbReference type="CDD" id="cd06571">
    <property type="entry name" value="Bac_DnaA_C"/>
    <property type="match status" value="1"/>
</dbReference>
<evidence type="ECO:0000256" key="4">
    <source>
        <dbReference type="ARBA" id="ARBA00022741"/>
    </source>
</evidence>
<reference evidence="15" key="1">
    <citation type="submission" date="2016-01" db="EMBL/GenBank/DDBJ databases">
        <authorList>
            <person name="Husnik F."/>
        </authorList>
    </citation>
    <scope>NUCLEOTIDE SEQUENCE [LARGE SCALE GENOMIC DNA]</scope>
</reference>
<dbReference type="Pfam" id="PF22688">
    <property type="entry name" value="Hda_lid"/>
    <property type="match status" value="1"/>
</dbReference>
<dbReference type="Pfam" id="PF00308">
    <property type="entry name" value="Bac_DnaA"/>
    <property type="match status" value="1"/>
</dbReference>
<dbReference type="SMART" id="SM00382">
    <property type="entry name" value="AAA"/>
    <property type="match status" value="1"/>
</dbReference>
<dbReference type="InterPro" id="IPR027417">
    <property type="entry name" value="P-loop_NTPase"/>
</dbReference>
<dbReference type="KEGG" id="hed:TPER_HE00180"/>
<feature type="binding site" evidence="8">
    <location>
        <position position="178"/>
    </location>
    <ligand>
        <name>ATP</name>
        <dbReference type="ChEBI" id="CHEBI:30616"/>
    </ligand>
</feature>
<evidence type="ECO:0000256" key="7">
    <source>
        <dbReference type="ARBA" id="ARBA00023125"/>
    </source>
</evidence>
<comment type="function">
    <text evidence="8 10">Plays an essential role in the initiation and regulation of chromosomal replication. ATP-DnaA binds to the origin of replication (oriC) to initiate formation of the DNA replication initiation complex once per cell cycle. Binds the DnaA box (a 9 base pair repeat at the origin) and separates the double-stranded (ds)DNA. Forms a right-handed helical filament on oriC DNA; dsDNA binds to the exterior of the filament while single-stranded (ss)DNA is stabiized in the filament's interior. The ATP-DnaA-oriC complex binds and stabilizes one strand of the AT-rich DNA unwinding element (DUE), permitting loading of DNA polymerase. After initiation quickly degrades to an ADP-DnaA complex that is not apt for DNA replication. Binds acidic phospholipids.</text>
</comment>
<feature type="region of interest" description="Domain I, interacts with DnaA modulators" evidence="8">
    <location>
        <begin position="1"/>
        <end position="96"/>
    </location>
</feature>
<sequence length="468" mass="53231">MSLSLWQQCLARLQYELTATEFKMWIRPLQAELSDNTLALYAPNRFVLDWVINNYFNSINLLINDFCGNDAPLLRFTVGSKPSQIMVLQSINHNASETALQPTASRLCLVRHRRNNAKLPPPLQLELAYRSNVNFKNNFDNFVEGKSNKLARAAAWQVTYNLGGTYNPLFLYGGTGLGKTHLLHAVGNGIMAYQANAKVVYMHSECFVQEMVKALQNNAIEEFKRYYRSVDALLIDDIQFFANKERSQEEFFHTFNALLEGNQQIILTSDRYPKEINGVEDRLKSRFCWGLTVAIETPELETRVAILMKKADEKDIPLPGEVALFIAKRLRSNVRELEGALNRVVANANLASRVITIDFVREALRDLLALQEKMVTIDNIQKTVAAYYKIKFTDLLSKLRLRSVARPRQMAMALSKELTNHSLPEIGEVFGGRDHTTVLHACRKIAQLCKESSSIKEDFSKLIMMLSS</sequence>
<dbReference type="Gene3D" id="1.10.8.60">
    <property type="match status" value="1"/>
</dbReference>
<dbReference type="PROSITE" id="PS01008">
    <property type="entry name" value="DNAA"/>
    <property type="match status" value="1"/>
</dbReference>
<dbReference type="EMBL" id="LN999835">
    <property type="protein sequence ID" value="CUX97121.1"/>
    <property type="molecule type" value="Genomic_DNA"/>
</dbReference>
<feature type="domain" description="Chromosomal replication initiator DnaA C-terminal" evidence="13">
    <location>
        <begin position="376"/>
        <end position="445"/>
    </location>
</feature>
<proteinExistence type="inferred from homology"/>
<protein>
    <recommendedName>
        <fullName evidence="8 9">Chromosomal replication initiator protein DnaA</fullName>
    </recommendedName>
</protein>
<dbReference type="InterPro" id="IPR001957">
    <property type="entry name" value="Chromosome_initiator_DnaA"/>
</dbReference>
<dbReference type="PANTHER" id="PTHR30050:SF2">
    <property type="entry name" value="CHROMOSOMAL REPLICATION INITIATOR PROTEIN DNAA"/>
    <property type="match status" value="1"/>
</dbReference>
<evidence type="ECO:0000256" key="1">
    <source>
        <dbReference type="ARBA" id="ARBA00006583"/>
    </source>
</evidence>
<dbReference type="NCBIfam" id="TIGR00362">
    <property type="entry name" value="DnaA"/>
    <property type="match status" value="1"/>
</dbReference>
<dbReference type="InterPro" id="IPR024633">
    <property type="entry name" value="DnaA_N_dom"/>
</dbReference>
<evidence type="ECO:0000313" key="14">
    <source>
        <dbReference type="EMBL" id="CUX97121.1"/>
    </source>
</evidence>
<dbReference type="GO" id="GO:0005886">
    <property type="term" value="C:plasma membrane"/>
    <property type="evidence" value="ECO:0007669"/>
    <property type="project" value="TreeGrafter"/>
</dbReference>
<evidence type="ECO:0000256" key="3">
    <source>
        <dbReference type="ARBA" id="ARBA00022705"/>
    </source>
</evidence>
<keyword evidence="6 8" id="KW-0446">Lipid-binding</keyword>
<dbReference type="FunFam" id="1.10.8.60:FF:000003">
    <property type="entry name" value="Chromosomal replication initiator protein DnaA"/>
    <property type="match status" value="1"/>
</dbReference>
<dbReference type="InterPro" id="IPR018312">
    <property type="entry name" value="Chromosome_initiator_DnaA_CS"/>
</dbReference>
<feature type="region of interest" description="Domain IV, binds dsDNA" evidence="8">
    <location>
        <begin position="349"/>
        <end position="468"/>
    </location>
</feature>
<dbReference type="InterPro" id="IPR038454">
    <property type="entry name" value="DnaA_N_sf"/>
</dbReference>
<keyword evidence="2 8" id="KW-0963">Cytoplasm</keyword>
<evidence type="ECO:0000259" key="12">
    <source>
        <dbReference type="SMART" id="SM00382"/>
    </source>
</evidence>
<comment type="caution">
    <text evidence="8">Lacks conserved residue(s) required for the propagation of feature annotation.</text>
</comment>
<feature type="region of interest" description="Domain III, AAA+ region" evidence="8">
    <location>
        <begin position="132"/>
        <end position="348"/>
    </location>
</feature>
<dbReference type="InterPro" id="IPR020591">
    <property type="entry name" value="Chromosome_initiator_DnaA-like"/>
</dbReference>
<comment type="subcellular location">
    <subcellularLocation>
        <location evidence="8">Cytoplasm</location>
    </subcellularLocation>
</comment>
<dbReference type="SUPFAM" id="SSF52540">
    <property type="entry name" value="P-loop containing nucleoside triphosphate hydrolases"/>
    <property type="match status" value="1"/>
</dbReference>
<dbReference type="InterPro" id="IPR055199">
    <property type="entry name" value="Hda_lid"/>
</dbReference>
<keyword evidence="3 8" id="KW-0235">DNA replication</keyword>
<organism evidence="14 15">
    <name type="scientific">Candidatus Hoaglandella endobia</name>
    <dbReference type="NCBI Taxonomy" id="1778263"/>
    <lineage>
        <taxon>Bacteria</taxon>
        <taxon>Pseudomonadati</taxon>
        <taxon>Pseudomonadota</taxon>
        <taxon>Gammaproteobacteria</taxon>
        <taxon>Enterobacterales</taxon>
        <taxon>Enterobacteriaceae</taxon>
        <taxon>Candidatus Hoaglandella</taxon>
    </lineage>
</organism>
<dbReference type="Gene3D" id="3.30.300.180">
    <property type="match status" value="1"/>
</dbReference>
<evidence type="ECO:0000256" key="9">
    <source>
        <dbReference type="NCBIfam" id="TIGR00362"/>
    </source>
</evidence>